<dbReference type="Proteomes" id="UP000693970">
    <property type="component" value="Unassembled WGS sequence"/>
</dbReference>
<sequence>MIPRAPVSVRRRGRCTFAVPSLTFVLLGIAMLFGMDHILSMIHVTNNLLGGTNNGLMETAGDASLGAVSKSKNEGVMIQNRPSRGDSSQHRRPTINTQELQEPSQKQYTHYPHSVGPLTRQRRGLPPKILFHHAHKTGGTSACTMAQNNGEITPPNTATDILSDGPVCYYLNVPYCQKDLEELAQINSTVTYVDFHCSSRSSWWEFLNGHSHNNSNNANNDHKSSGRPRQWMFATFLRHPVERLLSEYRHYGFRRVFDANSTQNLTMAQKRNDKGLFMKYARDKNRANYYRRFYLPHCFGKSFSECANQTLRGYDILIILEDIQQDCPRLADALGWNANVTCSARRNVDSGRTTDALTYLGEERFKELLQLNALDVDIYNFARMLANMQRKSWRRIATDHSKKAATEVTAAILTTP</sequence>
<reference evidence="2" key="2">
    <citation type="submission" date="2021-04" db="EMBL/GenBank/DDBJ databases">
        <authorList>
            <person name="Podell S."/>
        </authorList>
    </citation>
    <scope>NUCLEOTIDE SEQUENCE</scope>
    <source>
        <strain evidence="2">Hildebrandi</strain>
    </source>
</reference>
<organism evidence="2 4">
    <name type="scientific">Nitzschia inconspicua</name>
    <dbReference type="NCBI Taxonomy" id="303405"/>
    <lineage>
        <taxon>Eukaryota</taxon>
        <taxon>Sar</taxon>
        <taxon>Stramenopiles</taxon>
        <taxon>Ochrophyta</taxon>
        <taxon>Bacillariophyta</taxon>
        <taxon>Bacillariophyceae</taxon>
        <taxon>Bacillariophycidae</taxon>
        <taxon>Bacillariales</taxon>
        <taxon>Bacillariaceae</taxon>
        <taxon>Nitzschia</taxon>
    </lineage>
</organism>
<dbReference type="GO" id="GO:0008146">
    <property type="term" value="F:sulfotransferase activity"/>
    <property type="evidence" value="ECO:0007669"/>
    <property type="project" value="InterPro"/>
</dbReference>
<evidence type="ECO:0000313" key="3">
    <source>
        <dbReference type="EMBL" id="KAG7370445.1"/>
    </source>
</evidence>
<proteinExistence type="predicted"/>
<name>A0A9K3KJ31_9STRA</name>
<dbReference type="AlphaFoldDB" id="A0A9K3KJ31"/>
<dbReference type="InterPro" id="IPR005331">
    <property type="entry name" value="Sulfotransferase"/>
</dbReference>
<comment type="caution">
    <text evidence="2">The sequence shown here is derived from an EMBL/GenBank/DDBJ whole genome shotgun (WGS) entry which is preliminary data.</text>
</comment>
<protein>
    <submittedName>
        <fullName evidence="2">Sulfotransferase family protein</fullName>
    </submittedName>
</protein>
<dbReference type="GO" id="GO:0016020">
    <property type="term" value="C:membrane"/>
    <property type="evidence" value="ECO:0007669"/>
    <property type="project" value="InterPro"/>
</dbReference>
<keyword evidence="4" id="KW-1185">Reference proteome</keyword>
<feature type="region of interest" description="Disordered" evidence="1">
    <location>
        <begin position="79"/>
        <end position="109"/>
    </location>
</feature>
<dbReference type="Pfam" id="PF03567">
    <property type="entry name" value="Sulfotransfer_2"/>
    <property type="match status" value="1"/>
</dbReference>
<evidence type="ECO:0000313" key="2">
    <source>
        <dbReference type="EMBL" id="KAG7344657.1"/>
    </source>
</evidence>
<feature type="compositionally biased region" description="Polar residues" evidence="1">
    <location>
        <begin position="94"/>
        <end position="108"/>
    </location>
</feature>
<gene>
    <name evidence="3" type="ORF">IV203_019015</name>
    <name evidence="2" type="ORF">IV203_022665</name>
</gene>
<evidence type="ECO:0000256" key="1">
    <source>
        <dbReference type="SAM" id="MobiDB-lite"/>
    </source>
</evidence>
<accession>A0A9K3KJ31</accession>
<dbReference type="EMBL" id="JAGRRH010000004">
    <property type="protein sequence ID" value="KAG7370445.1"/>
    <property type="molecule type" value="Genomic_DNA"/>
</dbReference>
<evidence type="ECO:0000313" key="4">
    <source>
        <dbReference type="Proteomes" id="UP000693970"/>
    </source>
</evidence>
<reference evidence="2" key="1">
    <citation type="journal article" date="2021" name="Sci. Rep.">
        <title>Diploid genomic architecture of Nitzschia inconspicua, an elite biomass production diatom.</title>
        <authorList>
            <person name="Oliver A."/>
            <person name="Podell S."/>
            <person name="Pinowska A."/>
            <person name="Traller J.C."/>
            <person name="Smith S.R."/>
            <person name="McClure R."/>
            <person name="Beliaev A."/>
            <person name="Bohutskyi P."/>
            <person name="Hill E.A."/>
            <person name="Rabines A."/>
            <person name="Zheng H."/>
            <person name="Allen L.Z."/>
            <person name="Kuo A."/>
            <person name="Grigoriev I.V."/>
            <person name="Allen A.E."/>
            <person name="Hazlebeck D."/>
            <person name="Allen E.E."/>
        </authorList>
    </citation>
    <scope>NUCLEOTIDE SEQUENCE</scope>
    <source>
        <strain evidence="2">Hildebrandi</strain>
    </source>
</reference>
<dbReference type="EMBL" id="JAGRRH010000023">
    <property type="protein sequence ID" value="KAG7344657.1"/>
    <property type="molecule type" value="Genomic_DNA"/>
</dbReference>